<dbReference type="InterPro" id="IPR001841">
    <property type="entry name" value="Znf_RING"/>
</dbReference>
<proteinExistence type="inferred from homology"/>
<dbReference type="GO" id="GO:0008270">
    <property type="term" value="F:zinc ion binding"/>
    <property type="evidence" value="ECO:0007669"/>
    <property type="project" value="UniProtKB-KW"/>
</dbReference>
<feature type="region of interest" description="Disordered" evidence="19">
    <location>
        <begin position="93"/>
        <end position="112"/>
    </location>
</feature>
<dbReference type="GeneID" id="108923333"/>
<dbReference type="FunFam" id="3.30.40.10:FF:000172">
    <property type="entry name" value="E3 ubiquitin-protein ligase RAD18"/>
    <property type="match status" value="1"/>
</dbReference>
<evidence type="ECO:0000256" key="7">
    <source>
        <dbReference type="ARBA" id="ARBA00022723"/>
    </source>
</evidence>
<keyword evidence="12" id="KW-0238">DNA-binding</keyword>
<dbReference type="Pfam" id="PF02037">
    <property type="entry name" value="SAP"/>
    <property type="match status" value="1"/>
</dbReference>
<comment type="subcellular location">
    <subcellularLocation>
        <location evidence="2">Nucleus</location>
    </subcellularLocation>
</comment>
<evidence type="ECO:0000256" key="17">
    <source>
        <dbReference type="PROSITE-ProRule" id="PRU00175"/>
    </source>
</evidence>
<dbReference type="PROSITE" id="PS50089">
    <property type="entry name" value="ZF_RING_2"/>
    <property type="match status" value="1"/>
</dbReference>
<feature type="domain" description="UBZ4-type" evidence="22">
    <location>
        <begin position="203"/>
        <end position="230"/>
    </location>
</feature>
<dbReference type="CDD" id="cd16529">
    <property type="entry name" value="RING-HC_RAD18"/>
    <property type="match status" value="1"/>
</dbReference>
<gene>
    <name evidence="23" type="primary">RAD18</name>
    <name evidence="23" type="synonym">rad18</name>
</gene>
<comment type="catalytic activity">
    <reaction evidence="1">
        <text>S-ubiquitinyl-[E2 ubiquitin-conjugating enzyme]-L-cysteine + [acceptor protein]-L-lysine = [E2 ubiquitin-conjugating enzyme]-L-cysteine + N(6)-ubiquitinyl-[acceptor protein]-L-lysine.</text>
        <dbReference type="EC" id="2.3.2.27"/>
    </reaction>
</comment>
<evidence type="ECO:0000256" key="13">
    <source>
        <dbReference type="ARBA" id="ARBA00023204"/>
    </source>
</evidence>
<dbReference type="KEGG" id="sfm:108923333"/>
<accession>A0A8C9S9D3</accession>
<keyword evidence="9 17" id="KW-0863">Zinc-finger</keyword>
<evidence type="ECO:0000256" key="15">
    <source>
        <dbReference type="ARBA" id="ARBA00031783"/>
    </source>
</evidence>
<dbReference type="Gene3D" id="3.30.40.10">
    <property type="entry name" value="Zinc/RING finger domain, C3HC4 (zinc finger)"/>
    <property type="match status" value="1"/>
</dbReference>
<keyword evidence="10" id="KW-0833">Ubl conjugation pathway</keyword>
<evidence type="ECO:0000313" key="24">
    <source>
        <dbReference type="Proteomes" id="UP000694397"/>
    </source>
</evidence>
<dbReference type="SMART" id="SM00734">
    <property type="entry name" value="ZnF_Rad18"/>
    <property type="match status" value="1"/>
</dbReference>
<dbReference type="GO" id="GO:0003697">
    <property type="term" value="F:single-stranded DNA binding"/>
    <property type="evidence" value="ECO:0007669"/>
    <property type="project" value="InterPro"/>
</dbReference>
<dbReference type="InterPro" id="IPR039577">
    <property type="entry name" value="Rad18"/>
</dbReference>
<evidence type="ECO:0000256" key="1">
    <source>
        <dbReference type="ARBA" id="ARBA00000900"/>
    </source>
</evidence>
<dbReference type="PROSITE" id="PS00518">
    <property type="entry name" value="ZF_RING_1"/>
    <property type="match status" value="1"/>
</dbReference>
<keyword evidence="14" id="KW-0539">Nucleus</keyword>
<dbReference type="InterPro" id="IPR003034">
    <property type="entry name" value="SAP_dom"/>
</dbReference>
<comment type="pathway">
    <text evidence="3">Protein modification; protein ubiquitination.</text>
</comment>
<dbReference type="SMART" id="SM00184">
    <property type="entry name" value="RING"/>
    <property type="match status" value="1"/>
</dbReference>
<sequence length="483" mass="54069">MSLLPEPDLPPHLASLKNVDTLLRCPICFDYLNISMMTKCSHNFCSLCIRKFLSYKLLCPVCNSATTELDLRNNRILDDLVKTFQAARQDLSQARFESPPISPKTPCTSIKTSAAKPETPKMMNGTILSHFFQKKQASATPERSKAQPPSKDTKAAAQGRLQELASVTVKEEPVEVSTTGAGQWSSSVPSSPSTSRDIKSTVKVECPVCSVGVPEQCINQHLDVCLIRDEKKESLRSAVNKRKPLTKLVYHLLSTQDLKKRLRDFHLSTKGSREELVRRHQEFVHMYNAQCDSLNPMSVEDIGKEIENNEKMRAQLDCKSKTAVVFSKTKSEEEIEEMHANYRKQHSAEFSRLISQVKGRLESSKKAQIKQEDREAGDESRHVRSADLNKEDLSGSQLCTLVTPLDEPTEEETSVISEVTARSPSPALSTVSSSSSISDVFSPVPHRKNHVTEGTPNRKRRALSPRREVQVPQVSLSKRSRRS</sequence>
<dbReference type="CTD" id="56852"/>
<evidence type="ECO:0000256" key="2">
    <source>
        <dbReference type="ARBA" id="ARBA00004123"/>
    </source>
</evidence>
<evidence type="ECO:0000256" key="4">
    <source>
        <dbReference type="ARBA" id="ARBA00009506"/>
    </source>
</evidence>
<dbReference type="Proteomes" id="UP000694397">
    <property type="component" value="Chromosome 22"/>
</dbReference>
<keyword evidence="24" id="KW-1185">Reference proteome</keyword>
<dbReference type="Gene3D" id="3.30.160.60">
    <property type="entry name" value="Classic Zinc Finger"/>
    <property type="match status" value="1"/>
</dbReference>
<dbReference type="SUPFAM" id="SSF57850">
    <property type="entry name" value="RING/U-box"/>
    <property type="match status" value="1"/>
</dbReference>
<protein>
    <recommendedName>
        <fullName evidence="5">RING-type E3 ubiquitin transferase</fullName>
        <ecNumber evidence="5">2.3.2.27</ecNumber>
    </recommendedName>
    <alternativeName>
        <fullName evidence="15 16">RING-type E3 ubiquitin transferase RAD18</fullName>
    </alternativeName>
</protein>
<keyword evidence="13 18" id="KW-0234">DNA repair</keyword>
<dbReference type="AlphaFoldDB" id="A0A8C9S9D3"/>
<dbReference type="InterPro" id="IPR013083">
    <property type="entry name" value="Znf_RING/FYVE/PHD"/>
</dbReference>
<evidence type="ECO:0000256" key="3">
    <source>
        <dbReference type="ARBA" id="ARBA00004906"/>
    </source>
</evidence>
<evidence type="ECO:0000256" key="8">
    <source>
        <dbReference type="ARBA" id="ARBA00022763"/>
    </source>
</evidence>
<feature type="region of interest" description="Disordered" evidence="19">
    <location>
        <begin position="361"/>
        <end position="390"/>
    </location>
</feature>
<evidence type="ECO:0000256" key="16">
    <source>
        <dbReference type="ARBA" id="ARBA00082369"/>
    </source>
</evidence>
<dbReference type="GO" id="GO:0006301">
    <property type="term" value="P:DNA damage tolerance"/>
    <property type="evidence" value="ECO:0007669"/>
    <property type="project" value="InterPro"/>
</dbReference>
<dbReference type="PROSITE" id="PS50800">
    <property type="entry name" value="SAP"/>
    <property type="match status" value="1"/>
</dbReference>
<name>A0A8C9S9D3_SCLFO</name>
<dbReference type="Ensembl" id="ENSSFOT00015030333.2">
    <property type="protein sequence ID" value="ENSSFOP00015029993.1"/>
    <property type="gene ID" value="ENSSFOG00015019264.2"/>
</dbReference>
<evidence type="ECO:0000256" key="12">
    <source>
        <dbReference type="ARBA" id="ARBA00023125"/>
    </source>
</evidence>
<dbReference type="GO" id="GO:0006513">
    <property type="term" value="P:protein monoubiquitination"/>
    <property type="evidence" value="ECO:0007669"/>
    <property type="project" value="InterPro"/>
</dbReference>
<keyword evidence="6" id="KW-0808">Transferase</keyword>
<reference evidence="23" key="2">
    <citation type="submission" date="2025-08" db="UniProtKB">
        <authorList>
            <consortium name="Ensembl"/>
        </authorList>
    </citation>
    <scope>IDENTIFICATION</scope>
</reference>
<dbReference type="InterPro" id="IPR006642">
    <property type="entry name" value="Rad18_UBZ4"/>
</dbReference>
<organism evidence="23 24">
    <name type="scientific">Scleropages formosus</name>
    <name type="common">Asian bonytongue</name>
    <name type="synonym">Osteoglossum formosum</name>
    <dbReference type="NCBI Taxonomy" id="113540"/>
    <lineage>
        <taxon>Eukaryota</taxon>
        <taxon>Metazoa</taxon>
        <taxon>Chordata</taxon>
        <taxon>Craniata</taxon>
        <taxon>Vertebrata</taxon>
        <taxon>Euteleostomi</taxon>
        <taxon>Actinopterygii</taxon>
        <taxon>Neopterygii</taxon>
        <taxon>Teleostei</taxon>
        <taxon>Osteoglossocephala</taxon>
        <taxon>Osteoglossomorpha</taxon>
        <taxon>Osteoglossiformes</taxon>
        <taxon>Osteoglossidae</taxon>
        <taxon>Scleropages</taxon>
    </lineage>
</organism>
<dbReference type="GO" id="GO:0005634">
    <property type="term" value="C:nucleus"/>
    <property type="evidence" value="ECO:0007669"/>
    <property type="project" value="UniProtKB-SubCell"/>
</dbReference>
<dbReference type="GeneTree" id="ENSGT00390000011230"/>
<feature type="compositionally biased region" description="Low complexity" evidence="19">
    <location>
        <begin position="414"/>
        <end position="444"/>
    </location>
</feature>
<evidence type="ECO:0000313" key="23">
    <source>
        <dbReference type="Ensembl" id="ENSSFOP00015029993.1"/>
    </source>
</evidence>
<evidence type="ECO:0000256" key="9">
    <source>
        <dbReference type="ARBA" id="ARBA00022771"/>
    </source>
</evidence>
<evidence type="ECO:0000256" key="10">
    <source>
        <dbReference type="ARBA" id="ARBA00022786"/>
    </source>
</evidence>
<evidence type="ECO:0000256" key="14">
    <source>
        <dbReference type="ARBA" id="ARBA00023242"/>
    </source>
</evidence>
<dbReference type="GO" id="GO:0097505">
    <property type="term" value="C:Rad6-Rad18 complex"/>
    <property type="evidence" value="ECO:0007669"/>
    <property type="project" value="TreeGrafter"/>
</dbReference>
<reference evidence="23" key="3">
    <citation type="submission" date="2025-09" db="UniProtKB">
        <authorList>
            <consortium name="Ensembl"/>
        </authorList>
    </citation>
    <scope>IDENTIFICATION</scope>
</reference>
<comment type="similarity">
    <text evidence="4">Belongs to the RAD18 family.</text>
</comment>
<dbReference type="PANTHER" id="PTHR14134:SF2">
    <property type="entry name" value="E3 UBIQUITIN-PROTEIN LIGASE RAD18"/>
    <property type="match status" value="1"/>
</dbReference>
<dbReference type="PROSITE" id="PS51908">
    <property type="entry name" value="ZF_UBZ4"/>
    <property type="match status" value="1"/>
</dbReference>
<evidence type="ECO:0000256" key="6">
    <source>
        <dbReference type="ARBA" id="ARBA00022679"/>
    </source>
</evidence>
<evidence type="ECO:0000259" key="22">
    <source>
        <dbReference type="PROSITE" id="PS51908"/>
    </source>
</evidence>
<evidence type="ECO:0000256" key="11">
    <source>
        <dbReference type="ARBA" id="ARBA00022833"/>
    </source>
</evidence>
<keyword evidence="7" id="KW-0479">Metal-binding</keyword>
<dbReference type="GO" id="GO:0061630">
    <property type="term" value="F:ubiquitin protein ligase activity"/>
    <property type="evidence" value="ECO:0007669"/>
    <property type="project" value="UniProtKB-EC"/>
</dbReference>
<reference evidence="23 24" key="1">
    <citation type="submission" date="2019-04" db="EMBL/GenBank/DDBJ databases">
        <authorList>
            <consortium name="Wellcome Sanger Institute Data Sharing"/>
        </authorList>
    </citation>
    <scope>NUCLEOTIDE SEQUENCE [LARGE SCALE GENOMIC DNA]</scope>
</reference>
<dbReference type="GO" id="GO:0006281">
    <property type="term" value="P:DNA repair"/>
    <property type="evidence" value="ECO:0007669"/>
    <property type="project" value="UniProtKB-KW"/>
</dbReference>
<evidence type="ECO:0000259" key="20">
    <source>
        <dbReference type="PROSITE" id="PS50089"/>
    </source>
</evidence>
<dbReference type="EC" id="2.3.2.27" evidence="5"/>
<feature type="compositionally biased region" description="Low complexity" evidence="19">
    <location>
        <begin position="185"/>
        <end position="195"/>
    </location>
</feature>
<dbReference type="UniPathway" id="UPA00143"/>
<feature type="domain" description="SAP" evidence="21">
    <location>
        <begin position="250"/>
        <end position="284"/>
    </location>
</feature>
<evidence type="ECO:0000256" key="5">
    <source>
        <dbReference type="ARBA" id="ARBA00012483"/>
    </source>
</evidence>
<feature type="region of interest" description="Disordered" evidence="19">
    <location>
        <begin position="403"/>
        <end position="483"/>
    </location>
</feature>
<evidence type="ECO:0000256" key="18">
    <source>
        <dbReference type="PROSITE-ProRule" id="PRU01256"/>
    </source>
</evidence>
<dbReference type="PANTHER" id="PTHR14134">
    <property type="entry name" value="E3 UBIQUITIN-PROTEIN LIGASE RAD18"/>
    <property type="match status" value="1"/>
</dbReference>
<evidence type="ECO:0000259" key="21">
    <source>
        <dbReference type="PROSITE" id="PS50800"/>
    </source>
</evidence>
<dbReference type="Pfam" id="PF13923">
    <property type="entry name" value="zf-C3HC4_2"/>
    <property type="match status" value="1"/>
</dbReference>
<feature type="region of interest" description="Disordered" evidence="19">
    <location>
        <begin position="138"/>
        <end position="196"/>
    </location>
</feature>
<keyword evidence="8 18" id="KW-0227">DNA damage</keyword>
<dbReference type="RefSeq" id="XP_018589525.1">
    <property type="nucleotide sequence ID" value="XM_018734009.2"/>
</dbReference>
<dbReference type="OrthoDB" id="9049620at2759"/>
<dbReference type="InterPro" id="IPR017907">
    <property type="entry name" value="Znf_RING_CS"/>
</dbReference>
<keyword evidence="11" id="KW-0862">Zinc</keyword>
<evidence type="ECO:0000256" key="19">
    <source>
        <dbReference type="SAM" id="MobiDB-lite"/>
    </source>
</evidence>
<dbReference type="SMART" id="SM00513">
    <property type="entry name" value="SAP"/>
    <property type="match status" value="1"/>
</dbReference>
<feature type="domain" description="RING-type" evidence="20">
    <location>
        <begin position="25"/>
        <end position="63"/>
    </location>
</feature>